<evidence type="ECO:0000259" key="5">
    <source>
        <dbReference type="PROSITE" id="PS50004"/>
    </source>
</evidence>
<dbReference type="GO" id="GO:0005886">
    <property type="term" value="C:plasma membrane"/>
    <property type="evidence" value="ECO:0007669"/>
    <property type="project" value="TreeGrafter"/>
</dbReference>
<evidence type="ECO:0000256" key="4">
    <source>
        <dbReference type="ARBA" id="ARBA00022837"/>
    </source>
</evidence>
<dbReference type="FunFam" id="2.60.40.150:FF:000099">
    <property type="entry name" value="Copine 3"/>
    <property type="match status" value="1"/>
</dbReference>
<feature type="domain" description="C2" evidence="5">
    <location>
        <begin position="1"/>
        <end position="110"/>
    </location>
</feature>
<dbReference type="CDD" id="cd04048">
    <property type="entry name" value="C2A_Copine"/>
    <property type="match status" value="1"/>
</dbReference>
<dbReference type="InterPro" id="IPR035892">
    <property type="entry name" value="C2_domain_sf"/>
</dbReference>
<dbReference type="PANTHER" id="PTHR10857:SF133">
    <property type="entry name" value="COPINE-8"/>
    <property type="match status" value="1"/>
</dbReference>
<dbReference type="InterPro" id="IPR037768">
    <property type="entry name" value="C2B_Copine"/>
</dbReference>
<dbReference type="Gene3D" id="2.60.40.150">
    <property type="entry name" value="C2 domain"/>
    <property type="match status" value="2"/>
</dbReference>
<keyword evidence="2" id="KW-0479">Metal-binding</keyword>
<dbReference type="CDD" id="cd04047">
    <property type="entry name" value="C2B_Copine"/>
    <property type="match status" value="1"/>
</dbReference>
<sequence>ADSPRGSIFCISKVVTLFSASIPATKVELSVSSITFLLQFGRTEVIDNTLNPDFVRKFIMDYFFEERENLRFDLYDVDSKSPNLSKHDFLGQVFCTLGEIVGSQGSRLEKAIAGIPGKKCGTIIVTAEELNCCRDSVLMQFCANKLDKKDFFGKSDPFLVFHRSNEDGSFTICHKTEVVKNTLNPVWQAFKISVRALCNGDYDRTIKIEVYDWDRDGSHDFIGEFTTSYRELSRGQSQFNVYEVINPKKKGKKKKYINSGTVTLLSFLIETEVSFLDYIKGGTQINFTVAIDFTNGNPQNPYCNGIDGVMEAYYRSLKSVQLYGPTNFAPVINHVARYASSVKDGSQYFILLIITDGVISDMAQTKESIVNASKLPMSIIIVGVGPAEFDAMEELDGDVVRVSSRGKYAERDIVQFVPFRDYIDRSGNHILSMARLAKDVLAEIPDQFLSYMRVRGIKPSPAPPPYTPPLHVLQTQI</sequence>
<dbReference type="Ensembl" id="ENSTMTT00000019086.1">
    <property type="protein sequence ID" value="ENSTMTP00000018432.1"/>
    <property type="gene ID" value="ENSTMTG00000011646.1"/>
</dbReference>
<dbReference type="PROSITE" id="PS50004">
    <property type="entry name" value="C2"/>
    <property type="match status" value="2"/>
</dbReference>
<dbReference type="Pfam" id="PF00168">
    <property type="entry name" value="C2"/>
    <property type="match status" value="2"/>
</dbReference>
<dbReference type="GO" id="GO:0005544">
    <property type="term" value="F:calcium-dependent phospholipid binding"/>
    <property type="evidence" value="ECO:0007669"/>
    <property type="project" value="InterPro"/>
</dbReference>
<reference evidence="6" key="2">
    <citation type="submission" date="2025-09" db="UniProtKB">
        <authorList>
            <consortium name="Ensembl"/>
        </authorList>
    </citation>
    <scope>IDENTIFICATION</scope>
</reference>
<dbReference type="SUPFAM" id="SSF53300">
    <property type="entry name" value="vWA-like"/>
    <property type="match status" value="1"/>
</dbReference>
<evidence type="ECO:0000313" key="6">
    <source>
        <dbReference type="Ensembl" id="ENSTMTP00000018432.1"/>
    </source>
</evidence>
<dbReference type="InterPro" id="IPR045052">
    <property type="entry name" value="Copine"/>
</dbReference>
<dbReference type="Proteomes" id="UP000472274">
    <property type="component" value="Unplaced"/>
</dbReference>
<reference evidence="6" key="1">
    <citation type="submission" date="2025-08" db="UniProtKB">
        <authorList>
            <consortium name="Ensembl"/>
        </authorList>
    </citation>
    <scope>IDENTIFICATION</scope>
</reference>
<dbReference type="GO" id="GO:0046872">
    <property type="term" value="F:metal ion binding"/>
    <property type="evidence" value="ECO:0007669"/>
    <property type="project" value="UniProtKB-KW"/>
</dbReference>
<evidence type="ECO:0000256" key="1">
    <source>
        <dbReference type="ARBA" id="ARBA00009048"/>
    </source>
</evidence>
<dbReference type="SUPFAM" id="SSF49562">
    <property type="entry name" value="C2 domain (Calcium/lipid-binding domain, CaLB)"/>
    <property type="match status" value="2"/>
</dbReference>
<dbReference type="FunFam" id="2.60.40.150:FF:000013">
    <property type="entry name" value="copine-9 isoform X1"/>
    <property type="match status" value="1"/>
</dbReference>
<dbReference type="GO" id="GO:0071277">
    <property type="term" value="P:cellular response to calcium ion"/>
    <property type="evidence" value="ECO:0007669"/>
    <property type="project" value="TreeGrafter"/>
</dbReference>
<name>A0A674JES6_9SAUR</name>
<accession>A0A674JES6</accession>
<dbReference type="AlphaFoldDB" id="A0A674JES6"/>
<comment type="similarity">
    <text evidence="1">Belongs to the copine family.</text>
</comment>
<keyword evidence="7" id="KW-1185">Reference proteome</keyword>
<dbReference type="InterPro" id="IPR010734">
    <property type="entry name" value="Copine_C"/>
</dbReference>
<dbReference type="PANTHER" id="PTHR10857">
    <property type="entry name" value="COPINE"/>
    <property type="match status" value="1"/>
</dbReference>
<evidence type="ECO:0000256" key="3">
    <source>
        <dbReference type="ARBA" id="ARBA00022737"/>
    </source>
</evidence>
<evidence type="ECO:0000313" key="7">
    <source>
        <dbReference type="Proteomes" id="UP000472274"/>
    </source>
</evidence>
<proteinExistence type="inferred from homology"/>
<dbReference type="Pfam" id="PF07002">
    <property type="entry name" value="Copine"/>
    <property type="match status" value="1"/>
</dbReference>
<dbReference type="SMART" id="SM00239">
    <property type="entry name" value="C2"/>
    <property type="match status" value="2"/>
</dbReference>
<feature type="domain" description="C2" evidence="5">
    <location>
        <begin position="119"/>
        <end position="242"/>
    </location>
</feature>
<dbReference type="InterPro" id="IPR000008">
    <property type="entry name" value="C2_dom"/>
</dbReference>
<dbReference type="InterPro" id="IPR036465">
    <property type="entry name" value="vWFA_dom_sf"/>
</dbReference>
<organism evidence="6 7">
    <name type="scientific">Terrapene triunguis</name>
    <name type="common">Three-toed box turtle</name>
    <dbReference type="NCBI Taxonomy" id="2587831"/>
    <lineage>
        <taxon>Eukaryota</taxon>
        <taxon>Metazoa</taxon>
        <taxon>Chordata</taxon>
        <taxon>Craniata</taxon>
        <taxon>Vertebrata</taxon>
        <taxon>Euteleostomi</taxon>
        <taxon>Archelosauria</taxon>
        <taxon>Testudinata</taxon>
        <taxon>Testudines</taxon>
        <taxon>Cryptodira</taxon>
        <taxon>Durocryptodira</taxon>
        <taxon>Testudinoidea</taxon>
        <taxon>Emydidae</taxon>
        <taxon>Terrapene</taxon>
    </lineage>
</organism>
<gene>
    <name evidence="6" type="primary">CPNE8</name>
</gene>
<keyword evidence="3" id="KW-0677">Repeat</keyword>
<dbReference type="GeneTree" id="ENSGT00940000159679"/>
<keyword evidence="4" id="KW-0106">Calcium</keyword>
<protein>
    <submittedName>
        <fullName evidence="6">Copine 8</fullName>
    </submittedName>
</protein>
<evidence type="ECO:0000256" key="2">
    <source>
        <dbReference type="ARBA" id="ARBA00022723"/>
    </source>
</evidence>